<dbReference type="EMBL" id="JACHGN010000011">
    <property type="protein sequence ID" value="MBB5135636.1"/>
    <property type="molecule type" value="Genomic_DNA"/>
</dbReference>
<dbReference type="SMART" id="SM00829">
    <property type="entry name" value="PKS_ER"/>
    <property type="match status" value="1"/>
</dbReference>
<evidence type="ECO:0000259" key="10">
    <source>
        <dbReference type="SMART" id="SM00829"/>
    </source>
</evidence>
<comment type="cofactor">
    <cofactor evidence="1 9">
        <name>Zn(2+)</name>
        <dbReference type="ChEBI" id="CHEBI:29105"/>
    </cofactor>
</comment>
<evidence type="ECO:0000256" key="9">
    <source>
        <dbReference type="RuleBase" id="RU361277"/>
    </source>
</evidence>
<dbReference type="InterPro" id="IPR013149">
    <property type="entry name" value="ADH-like_C"/>
</dbReference>
<reference evidence="11 12" key="1">
    <citation type="submission" date="2020-08" db="EMBL/GenBank/DDBJ databases">
        <title>Genomic Encyclopedia of Type Strains, Phase IV (KMG-IV): sequencing the most valuable type-strain genomes for metagenomic binning, comparative biology and taxonomic classification.</title>
        <authorList>
            <person name="Goeker M."/>
        </authorList>
    </citation>
    <scope>NUCLEOTIDE SEQUENCE [LARGE SCALE GENOMIC DNA]</scope>
    <source>
        <strain evidence="11 12">DSM 45615</strain>
    </source>
</reference>
<dbReference type="InterPro" id="IPR011032">
    <property type="entry name" value="GroES-like_sf"/>
</dbReference>
<keyword evidence="12" id="KW-1185">Reference proteome</keyword>
<keyword evidence="4 9" id="KW-0479">Metal-binding</keyword>
<dbReference type="InterPro" id="IPR020843">
    <property type="entry name" value="ER"/>
</dbReference>
<sequence>MTTQMKAVVVPEVKAGWEVRERPVPEPGPGEVLVRVHACGICGTDLWMAHGVLSFREFPLFMGHEGVGEVVALGAGVTERRIGDRVGMPMMQKRCGACDFCREEHPNSFVTAGNCASPTLTGVNVDGALAEYMVADVGGTVLLPDGISYEDAAPTVCAGYTTWAGIRRADAKPGARVAVVGVGGIGHFAIQFAKAVGYHVIAVTRSPGKHALARELGADDVVADGAALKEIGGADVLLHTSSSHAAAIDAMTGLRPWGKLVLMGLAEDEMILPALPLTTHSHQIIGSAHNGMEYLAEALDIVARGQVKPMVELFPLERVNDAYQRVASGDVRFKAVVTF</sequence>
<dbReference type="Pfam" id="PF08240">
    <property type="entry name" value="ADH_N"/>
    <property type="match status" value="1"/>
</dbReference>
<comment type="caution">
    <text evidence="11">The sequence shown here is derived from an EMBL/GenBank/DDBJ whole genome shotgun (WGS) entry which is preliminary data.</text>
</comment>
<dbReference type="GO" id="GO:0004022">
    <property type="term" value="F:alcohol dehydrogenase (NAD+) activity"/>
    <property type="evidence" value="ECO:0007669"/>
    <property type="project" value="UniProtKB-EC"/>
</dbReference>
<dbReference type="PANTHER" id="PTHR42940">
    <property type="entry name" value="ALCOHOL DEHYDROGENASE 1-RELATED"/>
    <property type="match status" value="1"/>
</dbReference>
<dbReference type="InterPro" id="IPR002328">
    <property type="entry name" value="ADH_Zn_CS"/>
</dbReference>
<evidence type="ECO:0000256" key="3">
    <source>
        <dbReference type="ARBA" id="ARBA00013190"/>
    </source>
</evidence>
<dbReference type="InterPro" id="IPR036291">
    <property type="entry name" value="NAD(P)-bd_dom_sf"/>
</dbReference>
<dbReference type="GO" id="GO:0008270">
    <property type="term" value="F:zinc ion binding"/>
    <property type="evidence" value="ECO:0007669"/>
    <property type="project" value="InterPro"/>
</dbReference>
<evidence type="ECO:0000256" key="6">
    <source>
        <dbReference type="ARBA" id="ARBA00023002"/>
    </source>
</evidence>
<gene>
    <name evidence="11" type="ORF">HNP84_005380</name>
</gene>
<dbReference type="SUPFAM" id="SSF50129">
    <property type="entry name" value="GroES-like"/>
    <property type="match status" value="1"/>
</dbReference>
<dbReference type="InterPro" id="IPR013154">
    <property type="entry name" value="ADH-like_N"/>
</dbReference>
<accession>A0A840PAD6</accession>
<feature type="domain" description="Enoyl reductase (ER)" evidence="10">
    <location>
        <begin position="16"/>
        <end position="337"/>
    </location>
</feature>
<evidence type="ECO:0000256" key="5">
    <source>
        <dbReference type="ARBA" id="ARBA00022833"/>
    </source>
</evidence>
<dbReference type="EC" id="1.1.1.1" evidence="3"/>
<evidence type="ECO:0000256" key="7">
    <source>
        <dbReference type="ARBA" id="ARBA00049164"/>
    </source>
</evidence>
<dbReference type="GO" id="GO:0005737">
    <property type="term" value="C:cytoplasm"/>
    <property type="evidence" value="ECO:0007669"/>
    <property type="project" value="TreeGrafter"/>
</dbReference>
<evidence type="ECO:0000256" key="8">
    <source>
        <dbReference type="ARBA" id="ARBA00049243"/>
    </source>
</evidence>
<comment type="catalytic activity">
    <reaction evidence="8">
        <text>a primary alcohol + NAD(+) = an aldehyde + NADH + H(+)</text>
        <dbReference type="Rhea" id="RHEA:10736"/>
        <dbReference type="ChEBI" id="CHEBI:15378"/>
        <dbReference type="ChEBI" id="CHEBI:15734"/>
        <dbReference type="ChEBI" id="CHEBI:17478"/>
        <dbReference type="ChEBI" id="CHEBI:57540"/>
        <dbReference type="ChEBI" id="CHEBI:57945"/>
        <dbReference type="EC" id="1.1.1.1"/>
    </reaction>
</comment>
<dbReference type="Gene3D" id="3.40.50.720">
    <property type="entry name" value="NAD(P)-binding Rossmann-like Domain"/>
    <property type="match status" value="1"/>
</dbReference>
<dbReference type="Proteomes" id="UP000578449">
    <property type="component" value="Unassembled WGS sequence"/>
</dbReference>
<dbReference type="RefSeq" id="WP_246518621.1">
    <property type="nucleotide sequence ID" value="NZ_BAABIX010000002.1"/>
</dbReference>
<dbReference type="AlphaFoldDB" id="A0A840PAD6"/>
<name>A0A840PAD6_9ACTN</name>
<organism evidence="11 12">
    <name type="scientific">Thermocatellispora tengchongensis</name>
    <dbReference type="NCBI Taxonomy" id="1073253"/>
    <lineage>
        <taxon>Bacteria</taxon>
        <taxon>Bacillati</taxon>
        <taxon>Actinomycetota</taxon>
        <taxon>Actinomycetes</taxon>
        <taxon>Streptosporangiales</taxon>
        <taxon>Streptosporangiaceae</taxon>
        <taxon>Thermocatellispora</taxon>
    </lineage>
</organism>
<evidence type="ECO:0000313" key="11">
    <source>
        <dbReference type="EMBL" id="MBB5135636.1"/>
    </source>
</evidence>
<dbReference type="SUPFAM" id="SSF51735">
    <property type="entry name" value="NAD(P)-binding Rossmann-fold domains"/>
    <property type="match status" value="1"/>
</dbReference>
<evidence type="ECO:0000256" key="1">
    <source>
        <dbReference type="ARBA" id="ARBA00001947"/>
    </source>
</evidence>
<dbReference type="Pfam" id="PF00107">
    <property type="entry name" value="ADH_zinc_N"/>
    <property type="match status" value="1"/>
</dbReference>
<dbReference type="PROSITE" id="PS00059">
    <property type="entry name" value="ADH_ZINC"/>
    <property type="match status" value="1"/>
</dbReference>
<evidence type="ECO:0000256" key="2">
    <source>
        <dbReference type="ARBA" id="ARBA00008072"/>
    </source>
</evidence>
<evidence type="ECO:0000313" key="12">
    <source>
        <dbReference type="Proteomes" id="UP000578449"/>
    </source>
</evidence>
<dbReference type="Gene3D" id="3.90.180.10">
    <property type="entry name" value="Medium-chain alcohol dehydrogenases, catalytic domain"/>
    <property type="match status" value="1"/>
</dbReference>
<dbReference type="PANTHER" id="PTHR42940:SF8">
    <property type="entry name" value="VACUOLAR PROTEIN SORTING-ASSOCIATED PROTEIN 11"/>
    <property type="match status" value="1"/>
</dbReference>
<keyword evidence="6 11" id="KW-0560">Oxidoreductase</keyword>
<comment type="similarity">
    <text evidence="2 9">Belongs to the zinc-containing alcohol dehydrogenase family.</text>
</comment>
<evidence type="ECO:0000256" key="4">
    <source>
        <dbReference type="ARBA" id="ARBA00022723"/>
    </source>
</evidence>
<protein>
    <recommendedName>
        <fullName evidence="3">alcohol dehydrogenase</fullName>
        <ecNumber evidence="3">1.1.1.1</ecNumber>
    </recommendedName>
</protein>
<proteinExistence type="inferred from homology"/>
<comment type="catalytic activity">
    <reaction evidence="7">
        <text>a secondary alcohol + NAD(+) = a ketone + NADH + H(+)</text>
        <dbReference type="Rhea" id="RHEA:10740"/>
        <dbReference type="ChEBI" id="CHEBI:15378"/>
        <dbReference type="ChEBI" id="CHEBI:17087"/>
        <dbReference type="ChEBI" id="CHEBI:35681"/>
        <dbReference type="ChEBI" id="CHEBI:57540"/>
        <dbReference type="ChEBI" id="CHEBI:57945"/>
        <dbReference type="EC" id="1.1.1.1"/>
    </reaction>
</comment>
<keyword evidence="5 9" id="KW-0862">Zinc</keyword>